<dbReference type="PROSITE" id="PS51318">
    <property type="entry name" value="TAT"/>
    <property type="match status" value="1"/>
</dbReference>
<feature type="chain" id="PRO_5045055789" description="Peptidase inhibitor family I36" evidence="1">
    <location>
        <begin position="23"/>
        <end position="131"/>
    </location>
</feature>
<dbReference type="EMBL" id="JAUSWV010000002">
    <property type="protein sequence ID" value="MDQ0578455.1"/>
    <property type="molecule type" value="Genomic_DNA"/>
</dbReference>
<dbReference type="RefSeq" id="WP_307161078.1">
    <property type="nucleotide sequence ID" value="NZ_JAUSWV010000002.1"/>
</dbReference>
<protein>
    <recommendedName>
        <fullName evidence="4">Peptidase inhibitor family I36</fullName>
    </recommendedName>
</protein>
<gene>
    <name evidence="2" type="ORF">QF030_000633</name>
</gene>
<organism evidence="2 3">
    <name type="scientific">Streptomyces rishiriensis</name>
    <dbReference type="NCBI Taxonomy" id="68264"/>
    <lineage>
        <taxon>Bacteria</taxon>
        <taxon>Bacillati</taxon>
        <taxon>Actinomycetota</taxon>
        <taxon>Actinomycetes</taxon>
        <taxon>Kitasatosporales</taxon>
        <taxon>Streptomycetaceae</taxon>
        <taxon>Streptomyces</taxon>
    </lineage>
</organism>
<evidence type="ECO:0008006" key="4">
    <source>
        <dbReference type="Google" id="ProtNLM"/>
    </source>
</evidence>
<reference evidence="2 3" key="1">
    <citation type="submission" date="2023-07" db="EMBL/GenBank/DDBJ databases">
        <title>Comparative genomics of wheat-associated soil bacteria to identify genetic determinants of phenazine resistance.</title>
        <authorList>
            <person name="Mouncey N."/>
        </authorList>
    </citation>
    <scope>NUCLEOTIDE SEQUENCE [LARGE SCALE GENOMIC DNA]</scope>
    <source>
        <strain evidence="2 3">B2I6</strain>
    </source>
</reference>
<evidence type="ECO:0000256" key="1">
    <source>
        <dbReference type="SAM" id="SignalP"/>
    </source>
</evidence>
<keyword evidence="3" id="KW-1185">Reference proteome</keyword>
<name>A0ABU0NIR0_STRRH</name>
<accession>A0ABU0NIR0</accession>
<proteinExistence type="predicted"/>
<evidence type="ECO:0000313" key="2">
    <source>
        <dbReference type="EMBL" id="MDQ0578455.1"/>
    </source>
</evidence>
<dbReference type="Proteomes" id="UP001230654">
    <property type="component" value="Unassembled WGS sequence"/>
</dbReference>
<comment type="caution">
    <text evidence="2">The sequence shown here is derived from an EMBL/GenBank/DDBJ whole genome shotgun (WGS) entry which is preliminary data.</text>
</comment>
<sequence>MRESIRRALVMALGAATAVVMAVGPAQAKAEATRYNCPDGAVCLYGEGVFLSSSSKPTHIWYSYGAHNLSGQYNKHWLYNNQYGWNANAMVCTGYNGTGDCEDVLWPQEGIWRDFTPINSVVLYLYYPGGG</sequence>
<feature type="signal peptide" evidence="1">
    <location>
        <begin position="1"/>
        <end position="22"/>
    </location>
</feature>
<keyword evidence="1" id="KW-0732">Signal</keyword>
<dbReference type="InterPro" id="IPR006311">
    <property type="entry name" value="TAT_signal"/>
</dbReference>
<evidence type="ECO:0000313" key="3">
    <source>
        <dbReference type="Proteomes" id="UP001230654"/>
    </source>
</evidence>